<dbReference type="InterPro" id="IPR002347">
    <property type="entry name" value="SDR_fam"/>
</dbReference>
<dbReference type="SUPFAM" id="SSF51735">
    <property type="entry name" value="NAD(P)-binding Rossmann-fold domains"/>
    <property type="match status" value="1"/>
</dbReference>
<reference evidence="2 3" key="1">
    <citation type="submission" date="2019-02" db="EMBL/GenBank/DDBJ databases">
        <authorList>
            <person name="Li S.-H."/>
        </authorList>
    </citation>
    <scope>NUCLEOTIDE SEQUENCE [LARGE SCALE GENOMIC DNA]</scope>
    <source>
        <strain evidence="2 3">IMCC14385</strain>
    </source>
</reference>
<comment type="similarity">
    <text evidence="1">Belongs to the short-chain dehydrogenases/reductases (SDR) family.</text>
</comment>
<dbReference type="EMBL" id="CP036422">
    <property type="protein sequence ID" value="QFU77431.1"/>
    <property type="molecule type" value="Genomic_DNA"/>
</dbReference>
<dbReference type="RefSeq" id="WP_153240577.1">
    <property type="nucleotide sequence ID" value="NZ_CP036422.1"/>
</dbReference>
<dbReference type="Pfam" id="PF13561">
    <property type="entry name" value="adh_short_C2"/>
    <property type="match status" value="1"/>
</dbReference>
<dbReference type="OrthoDB" id="5725272at2"/>
<dbReference type="PRINTS" id="PR00081">
    <property type="entry name" value="GDHRDH"/>
</dbReference>
<dbReference type="KEGG" id="halc:EY643_18135"/>
<dbReference type="Proteomes" id="UP000326287">
    <property type="component" value="Chromosome"/>
</dbReference>
<dbReference type="FunFam" id="3.40.50.720:FF:000084">
    <property type="entry name" value="Short-chain dehydrogenase reductase"/>
    <property type="match status" value="1"/>
</dbReference>
<dbReference type="GO" id="GO:0016616">
    <property type="term" value="F:oxidoreductase activity, acting on the CH-OH group of donors, NAD or NADP as acceptor"/>
    <property type="evidence" value="ECO:0007669"/>
    <property type="project" value="TreeGrafter"/>
</dbReference>
<accession>A0A5P9NNP5</accession>
<organism evidence="2 3">
    <name type="scientific">Halioglobus maricola</name>
    <dbReference type="NCBI Taxonomy" id="2601894"/>
    <lineage>
        <taxon>Bacteria</taxon>
        <taxon>Pseudomonadati</taxon>
        <taxon>Pseudomonadota</taxon>
        <taxon>Gammaproteobacteria</taxon>
        <taxon>Cellvibrionales</taxon>
        <taxon>Halieaceae</taxon>
        <taxon>Halioglobus</taxon>
    </lineage>
</organism>
<dbReference type="PROSITE" id="PS00061">
    <property type="entry name" value="ADH_SHORT"/>
    <property type="match status" value="1"/>
</dbReference>
<dbReference type="NCBIfam" id="NF005559">
    <property type="entry name" value="PRK07231.1"/>
    <property type="match status" value="1"/>
</dbReference>
<dbReference type="AlphaFoldDB" id="A0A5P9NNP5"/>
<evidence type="ECO:0000313" key="3">
    <source>
        <dbReference type="Proteomes" id="UP000326287"/>
    </source>
</evidence>
<gene>
    <name evidence="2" type="ORF">EY643_18135</name>
</gene>
<dbReference type="Gene3D" id="3.40.50.720">
    <property type="entry name" value="NAD(P)-binding Rossmann-like Domain"/>
    <property type="match status" value="1"/>
</dbReference>
<keyword evidence="3" id="KW-1185">Reference proteome</keyword>
<evidence type="ECO:0000256" key="1">
    <source>
        <dbReference type="ARBA" id="ARBA00006484"/>
    </source>
</evidence>
<protein>
    <submittedName>
        <fullName evidence="2">SDR family oxidoreductase</fullName>
    </submittedName>
</protein>
<dbReference type="PRINTS" id="PR00080">
    <property type="entry name" value="SDRFAMILY"/>
</dbReference>
<dbReference type="PANTHER" id="PTHR42760">
    <property type="entry name" value="SHORT-CHAIN DEHYDROGENASES/REDUCTASES FAMILY MEMBER"/>
    <property type="match status" value="1"/>
</dbReference>
<evidence type="ECO:0000313" key="2">
    <source>
        <dbReference type="EMBL" id="QFU77431.1"/>
    </source>
</evidence>
<sequence length="249" mass="25996">MQRFTGKVALITGAASGIGRATAIRLANEGASVFLTDINNDGLADTITELPDGSASATAELDVTDSSACDTAVAQCVEHFGKLDILCNIAGIAFSENLTEVTDEQWSLMVGINLNGVFFMSRAAIPHLLESKGNIVNMSSSAGRGGQAYNSAYCATKAGVLMFSKALAMEYGKREVRVNAVCPGFVQTPLSANFKMPEGADMDLFSRLLPLVEASTPDEIAGAVAYLASDEARFINGIELPIDGGQTAG</sequence>
<name>A0A5P9NNP5_9GAMM</name>
<dbReference type="InterPro" id="IPR020904">
    <property type="entry name" value="Sc_DH/Rdtase_CS"/>
</dbReference>
<proteinExistence type="inferred from homology"/>
<dbReference type="CDD" id="cd05233">
    <property type="entry name" value="SDR_c"/>
    <property type="match status" value="1"/>
</dbReference>
<dbReference type="InterPro" id="IPR036291">
    <property type="entry name" value="NAD(P)-bd_dom_sf"/>
</dbReference>